<dbReference type="InterPro" id="IPR010982">
    <property type="entry name" value="Lambda_DNA-bd_dom_sf"/>
</dbReference>
<dbReference type="RefSeq" id="WP_151860369.1">
    <property type="nucleotide sequence ID" value="NZ_WBZC01000012.1"/>
</dbReference>
<dbReference type="InterPro" id="IPR001387">
    <property type="entry name" value="Cro/C1-type_HTH"/>
</dbReference>
<name>A0A6I0FC03_9FIRM</name>
<dbReference type="OrthoDB" id="2005033at2"/>
<gene>
    <name evidence="2" type="ORF">F8154_04355</name>
</gene>
<keyword evidence="3" id="KW-1185">Reference proteome</keyword>
<proteinExistence type="predicted"/>
<protein>
    <submittedName>
        <fullName evidence="2">Helix-turn-helix transcriptional regulator</fullName>
    </submittedName>
</protein>
<dbReference type="GO" id="GO:0003677">
    <property type="term" value="F:DNA binding"/>
    <property type="evidence" value="ECO:0007669"/>
    <property type="project" value="InterPro"/>
</dbReference>
<dbReference type="CDD" id="cd00093">
    <property type="entry name" value="HTH_XRE"/>
    <property type="match status" value="1"/>
</dbReference>
<dbReference type="Proteomes" id="UP000432715">
    <property type="component" value="Unassembled WGS sequence"/>
</dbReference>
<dbReference type="SUPFAM" id="SSF47413">
    <property type="entry name" value="lambda repressor-like DNA-binding domains"/>
    <property type="match status" value="1"/>
</dbReference>
<reference evidence="2 3" key="1">
    <citation type="submission" date="2019-10" db="EMBL/GenBank/DDBJ databases">
        <title>Alkaliphilus serpentinus sp. nov. and Alkaliphilus pronyensis sp. nov., two novel anaerobic alkaliphilic species isolated from the serpentinized-hosted hydrothermal field of the Prony Bay (New Caledonia).</title>
        <authorList>
            <person name="Postec A."/>
        </authorList>
    </citation>
    <scope>NUCLEOTIDE SEQUENCE [LARGE SCALE GENOMIC DNA]</scope>
    <source>
        <strain evidence="2 3">LacV</strain>
    </source>
</reference>
<dbReference type="Pfam" id="PF13443">
    <property type="entry name" value="HTH_26"/>
    <property type="match status" value="1"/>
</dbReference>
<evidence type="ECO:0000259" key="1">
    <source>
        <dbReference type="PROSITE" id="PS50943"/>
    </source>
</evidence>
<dbReference type="Gene3D" id="1.10.260.40">
    <property type="entry name" value="lambda repressor-like DNA-binding domains"/>
    <property type="match status" value="1"/>
</dbReference>
<feature type="domain" description="HTH cro/C1-type" evidence="1">
    <location>
        <begin position="9"/>
        <end position="62"/>
    </location>
</feature>
<comment type="caution">
    <text evidence="2">The sequence shown here is derived from an EMBL/GenBank/DDBJ whole genome shotgun (WGS) entry which is preliminary data.</text>
</comment>
<evidence type="ECO:0000313" key="3">
    <source>
        <dbReference type="Proteomes" id="UP000432715"/>
    </source>
</evidence>
<accession>A0A6I0FC03</accession>
<dbReference type="EMBL" id="WBZC01000012">
    <property type="protein sequence ID" value="KAB3536313.1"/>
    <property type="molecule type" value="Genomic_DNA"/>
</dbReference>
<dbReference type="AlphaFoldDB" id="A0A6I0FC03"/>
<organism evidence="2 3">
    <name type="scientific">Alkaliphilus pronyensis</name>
    <dbReference type="NCBI Taxonomy" id="1482732"/>
    <lineage>
        <taxon>Bacteria</taxon>
        <taxon>Bacillati</taxon>
        <taxon>Bacillota</taxon>
        <taxon>Clostridia</taxon>
        <taxon>Peptostreptococcales</taxon>
        <taxon>Natronincolaceae</taxon>
        <taxon>Alkaliphilus</taxon>
    </lineage>
</organism>
<evidence type="ECO:0000313" key="2">
    <source>
        <dbReference type="EMBL" id="KAB3536313.1"/>
    </source>
</evidence>
<sequence>MKLTMGEKIRILLKRKNVTIIELSKRLGTTNQNMANKFKRDNFSMNELEAIAEALDCEFEGYFVDKDGDKI</sequence>
<dbReference type="PROSITE" id="PS50943">
    <property type="entry name" value="HTH_CROC1"/>
    <property type="match status" value="1"/>
</dbReference>